<dbReference type="OrthoDB" id="3895589at2"/>
<dbReference type="RefSeq" id="WP_138689986.1">
    <property type="nucleotide sequence ID" value="NZ_JBHSAZ010000081.1"/>
</dbReference>
<dbReference type="Proteomes" id="UP000306628">
    <property type="component" value="Unassembled WGS sequence"/>
</dbReference>
<comment type="caution">
    <text evidence="1">The sequence shown here is derived from an EMBL/GenBank/DDBJ whole genome shotgun (WGS) entry which is preliminary data.</text>
</comment>
<protein>
    <submittedName>
        <fullName evidence="1">Stress protein</fullName>
    </submittedName>
</protein>
<keyword evidence="2" id="KW-1185">Reference proteome</keyword>
<dbReference type="AlphaFoldDB" id="A0A5S4H9R0"/>
<name>A0A5S4H9R0_9ACTN</name>
<dbReference type="EMBL" id="VCKX01000032">
    <property type="protein sequence ID" value="TMR35570.1"/>
    <property type="molecule type" value="Genomic_DNA"/>
</dbReference>
<accession>A0A5S4H9R0</accession>
<reference evidence="1 2" key="1">
    <citation type="submission" date="2019-05" db="EMBL/GenBank/DDBJ databases">
        <title>Draft genome sequence of Nonomuraea zeae DSM 100528.</title>
        <authorList>
            <person name="Saricaoglu S."/>
            <person name="Isik K."/>
        </authorList>
    </citation>
    <scope>NUCLEOTIDE SEQUENCE [LARGE SCALE GENOMIC DNA]</scope>
    <source>
        <strain evidence="1 2">DSM 100528</strain>
    </source>
</reference>
<evidence type="ECO:0000313" key="1">
    <source>
        <dbReference type="EMBL" id="TMR35570.1"/>
    </source>
</evidence>
<gene>
    <name evidence="1" type="ORF">ETD85_13300</name>
</gene>
<organism evidence="1 2">
    <name type="scientific">Nonomuraea zeae</name>
    <dbReference type="NCBI Taxonomy" id="1642303"/>
    <lineage>
        <taxon>Bacteria</taxon>
        <taxon>Bacillati</taxon>
        <taxon>Actinomycetota</taxon>
        <taxon>Actinomycetes</taxon>
        <taxon>Streptosporangiales</taxon>
        <taxon>Streptosporangiaceae</taxon>
        <taxon>Nonomuraea</taxon>
    </lineage>
</organism>
<proteinExistence type="predicted"/>
<evidence type="ECO:0000313" key="2">
    <source>
        <dbReference type="Proteomes" id="UP000306628"/>
    </source>
</evidence>
<sequence>MGEHPFASELATADPDQFLRLERDTGRSSRFAEIDQLVANVLVTALAGHRPISVVAGPKGSKNSDTLALNSLTRQEQALVRETYNLSTQQQRGAWYLTEQLSLKAGVLNLPANLRHHPWHAITLATDEVARVHLGAAPDALAAWSLLIPLFDDLMAPITVRATGSTKPGSEQEETWAQITAKYAAMGLALTSQSRVFAYGAGWSHLDRGGQVRARLVLLDELTRADPLQVAARFRAARIQALISATVKKSRSGTPLARTVLTKALQPVLSAYFGGDWLSYLDYVEMPPGPGEEIVTALPETKLFVGGSAKAEAVAAQQGIDVSDVEAMLAAFLGQGSSVSPVEQRVDVLRRWWSQFDVVHAHQAPGMHPLWGLIEDGPYAIKAGFGPIRQLYRWLLSPDLVEEVDRLWDGVILPRWPETIVSEPYPHRLMAETLGIAATFWHGVALTAWFVCEGPTSRTTLPGLRSYYRRHLNELEQAGTPIHLSLFDELEHAERYLGEPQPVYSHQQNANAGRTGISTGVVIGERRAGFEILKDIITRHRQGWSHRYLAEYLEHRWKSELTEVSYELNRFVAAYGRLPTYKQFARFAGTAANHWFNGDLASLYAAIGERAPATSRRIDLLPGAAHDFVDAVYAALGGLPFDEVMKNPGSPLANSCRQKAHLAAASVTYLQIAEALGRAPEIKEFGGDRHEWDWAGGHEHGWPVYQQAIEQVLMQNGAGGNLPGRPHR</sequence>